<sequence>MKKFVYFVSMALVSLGINACKPEEPAGPELEGLAFKTPEVELAVGDVYTLELTITPADAVYDGLLWASSDEAVASVSDDGEVTAVSAGTADITVNSGEISATCKVTVKENREQVEMKIEVRALSANEAEVTVSAVHGQILPEDNLGLTVVNTFTGEEIQTIENTVSAEGNIVETVEGLIPAHVVYGIDALLTTPDGQSVTAESEYEHVWDEEGIVYDCEGNKYTTVIVGNQEWIVENMRVGMLNDGTPVERLDATDAWIAANESPAWCFYNNDEANGEKYGYLYNYPAAGSDRLCPVGWRTPTHEDWQNLGVAVGGTLYSDEWGDYFSMIGVHLKATEGWTDGKNGKDTYGLSFLPGGCRNAQDGTFNLEGSTAYMWSSTPVEGSEYGEINVWYITNWNLSNIRVVGTGGFSVRCVRDV</sequence>
<gene>
    <name evidence="2" type="ORF">IAC87_02160</name>
</gene>
<dbReference type="SUPFAM" id="SSF49373">
    <property type="entry name" value="Invasin/intimin cell-adhesion fragments"/>
    <property type="match status" value="1"/>
</dbReference>
<dbReference type="NCBIfam" id="TIGR02145">
    <property type="entry name" value="Fib_succ_major"/>
    <property type="match status" value="1"/>
</dbReference>
<dbReference type="AlphaFoldDB" id="A0A9D9IZ61"/>
<dbReference type="Gene3D" id="2.60.40.1080">
    <property type="match status" value="1"/>
</dbReference>
<feature type="domain" description="BIG2" evidence="1">
    <location>
        <begin position="29"/>
        <end position="106"/>
    </location>
</feature>
<dbReference type="Pfam" id="PF09603">
    <property type="entry name" value="Fib_succ_major"/>
    <property type="match status" value="1"/>
</dbReference>
<dbReference type="Pfam" id="PF02368">
    <property type="entry name" value="Big_2"/>
    <property type="match status" value="1"/>
</dbReference>
<organism evidence="2 3">
    <name type="scientific">Candidatus Merdivivens faecigallinarum</name>
    <dbReference type="NCBI Taxonomy" id="2840871"/>
    <lineage>
        <taxon>Bacteria</taxon>
        <taxon>Pseudomonadati</taxon>
        <taxon>Bacteroidota</taxon>
        <taxon>Bacteroidia</taxon>
        <taxon>Bacteroidales</taxon>
        <taxon>Muribaculaceae</taxon>
        <taxon>Muribaculaceae incertae sedis</taxon>
        <taxon>Candidatus Merdivivens</taxon>
    </lineage>
</organism>
<protein>
    <submittedName>
        <fullName evidence="2">Ig-like domain-containing protein</fullName>
    </submittedName>
</protein>
<evidence type="ECO:0000313" key="2">
    <source>
        <dbReference type="EMBL" id="MBO8481332.1"/>
    </source>
</evidence>
<evidence type="ECO:0000313" key="3">
    <source>
        <dbReference type="Proteomes" id="UP000823772"/>
    </source>
</evidence>
<dbReference type="Proteomes" id="UP000823772">
    <property type="component" value="Unassembled WGS sequence"/>
</dbReference>
<evidence type="ECO:0000259" key="1">
    <source>
        <dbReference type="SMART" id="SM00635"/>
    </source>
</evidence>
<name>A0A9D9IZ61_9BACT</name>
<reference evidence="2" key="2">
    <citation type="journal article" date="2021" name="PeerJ">
        <title>Extensive microbial diversity within the chicken gut microbiome revealed by metagenomics and culture.</title>
        <authorList>
            <person name="Gilroy R."/>
            <person name="Ravi A."/>
            <person name="Getino M."/>
            <person name="Pursley I."/>
            <person name="Horton D.L."/>
            <person name="Alikhan N.F."/>
            <person name="Baker D."/>
            <person name="Gharbi K."/>
            <person name="Hall N."/>
            <person name="Watson M."/>
            <person name="Adriaenssens E.M."/>
            <person name="Foster-Nyarko E."/>
            <person name="Jarju S."/>
            <person name="Secka A."/>
            <person name="Antonio M."/>
            <person name="Oren A."/>
            <person name="Chaudhuri R.R."/>
            <person name="La Ragione R."/>
            <person name="Hildebrand F."/>
            <person name="Pallen M.J."/>
        </authorList>
    </citation>
    <scope>NUCLEOTIDE SEQUENCE</scope>
    <source>
        <strain evidence="2">B3-2255</strain>
    </source>
</reference>
<reference evidence="2" key="1">
    <citation type="submission" date="2020-10" db="EMBL/GenBank/DDBJ databases">
        <authorList>
            <person name="Gilroy R."/>
        </authorList>
    </citation>
    <scope>NUCLEOTIDE SEQUENCE</scope>
    <source>
        <strain evidence="2">B3-2255</strain>
    </source>
</reference>
<dbReference type="EMBL" id="JADILY010000044">
    <property type="protein sequence ID" value="MBO8481332.1"/>
    <property type="molecule type" value="Genomic_DNA"/>
</dbReference>
<dbReference type="InterPro" id="IPR008964">
    <property type="entry name" value="Invasin/intimin_cell_adhesion"/>
</dbReference>
<accession>A0A9D9IZ61</accession>
<proteinExistence type="predicted"/>
<dbReference type="InterPro" id="IPR003343">
    <property type="entry name" value="Big_2"/>
</dbReference>
<dbReference type="SMART" id="SM00635">
    <property type="entry name" value="BID_2"/>
    <property type="match status" value="1"/>
</dbReference>
<comment type="caution">
    <text evidence="2">The sequence shown here is derived from an EMBL/GenBank/DDBJ whole genome shotgun (WGS) entry which is preliminary data.</text>
</comment>
<dbReference type="InterPro" id="IPR011871">
    <property type="entry name" value="Fib_succ_major"/>
</dbReference>